<dbReference type="RefSeq" id="WP_201699614.1">
    <property type="nucleotide sequence ID" value="NZ_CAJHCQ010000020.1"/>
</dbReference>
<evidence type="ECO:0000259" key="1">
    <source>
        <dbReference type="Pfam" id="PF06527"/>
    </source>
</evidence>
<sequence>MLILPKPVDNEFVLGFIGRITHVNLEGSCFKIVRALVAHFNLGMEVTSLRPHYYQAERHIQALALASDKSVDEFLFCHFNFPAERRTPRVAAKWLDRQMCRKNGREYPERKRPYLCRECIPQQVQEFDFPFWHRHHQLPGLYWCPVHKTALLAFDHWLAEDALIPVAALASVRTPATAADFDKYPVLQSFCELMIGSLRRPLWMSVTRIEDCLRRRAIELGLRPDGGDVATVPNDSPFLSDLAFAECPAWWLEEAFGLQRTTVGKGRLALNRVLSGGGRAPPMSYALAIALLFSPRERADILNKSSHLLE</sequence>
<name>A0ABM8P4S8_9BURK</name>
<dbReference type="Pfam" id="PF06527">
    <property type="entry name" value="TniQ"/>
    <property type="match status" value="1"/>
</dbReference>
<organism evidence="2 3">
    <name type="scientific">Paraburkholderia hiiakae</name>
    <dbReference type="NCBI Taxonomy" id="1081782"/>
    <lineage>
        <taxon>Bacteria</taxon>
        <taxon>Pseudomonadati</taxon>
        <taxon>Pseudomonadota</taxon>
        <taxon>Betaproteobacteria</taxon>
        <taxon>Burkholderiales</taxon>
        <taxon>Burkholderiaceae</taxon>
        <taxon>Paraburkholderia</taxon>
    </lineage>
</organism>
<evidence type="ECO:0000313" key="3">
    <source>
        <dbReference type="Proteomes" id="UP000656319"/>
    </source>
</evidence>
<dbReference type="EMBL" id="CAJHCQ010000020">
    <property type="protein sequence ID" value="CAD6556361.1"/>
    <property type="molecule type" value="Genomic_DNA"/>
</dbReference>
<accession>A0ABM8P4S8</accession>
<feature type="domain" description="TniQ" evidence="1">
    <location>
        <begin position="3"/>
        <end position="151"/>
    </location>
</feature>
<keyword evidence="3" id="KW-1185">Reference proteome</keyword>
<proteinExistence type="predicted"/>
<gene>
    <name evidence="2" type="ORF">LMG27952_06101</name>
</gene>
<dbReference type="InterPro" id="IPR009492">
    <property type="entry name" value="TniQ"/>
</dbReference>
<reference evidence="2 3" key="1">
    <citation type="submission" date="2020-10" db="EMBL/GenBank/DDBJ databases">
        <authorList>
            <person name="Peeters C."/>
        </authorList>
    </citation>
    <scope>NUCLEOTIDE SEQUENCE [LARGE SCALE GENOMIC DNA]</scope>
    <source>
        <strain evidence="2 3">LMG 27952</strain>
    </source>
</reference>
<dbReference type="Proteomes" id="UP000656319">
    <property type="component" value="Unassembled WGS sequence"/>
</dbReference>
<evidence type="ECO:0000313" key="2">
    <source>
        <dbReference type="EMBL" id="CAD6556361.1"/>
    </source>
</evidence>
<comment type="caution">
    <text evidence="2">The sequence shown here is derived from an EMBL/GenBank/DDBJ whole genome shotgun (WGS) entry which is preliminary data.</text>
</comment>
<protein>
    <recommendedName>
        <fullName evidence="1">TniQ domain-containing protein</fullName>
    </recommendedName>
</protein>